<reference evidence="1 2" key="1">
    <citation type="submission" date="2016-03" db="EMBL/GenBank/DDBJ databases">
        <title>Spore heat resistance.</title>
        <authorList>
            <person name="Boekhorst J."/>
            <person name="Berendsen E.M."/>
            <person name="Wells-Bennik M.H."/>
            <person name="Kuipers O.P."/>
        </authorList>
    </citation>
    <scope>NUCLEOTIDE SEQUENCE [LARGE SCALE GENOMIC DNA]</scope>
    <source>
        <strain evidence="1 2">GS8</strain>
    </source>
</reference>
<proteinExistence type="predicted"/>
<accession>A0ABQ7HJJ7</accession>
<comment type="caution">
    <text evidence="1">The sequence shown here is derived from an EMBL/GenBank/DDBJ whole genome shotgun (WGS) entry which is preliminary data.</text>
</comment>
<evidence type="ECO:0000313" key="1">
    <source>
        <dbReference type="EMBL" id="KAF6512378.1"/>
    </source>
</evidence>
<sequence length="81" mass="9342">MIHAAHGVYSKYKQATHALYHAHHLYELCEFAELHRHARTEKMIVLLSGMKKAAEQATGLLNEAEAKRWKQIYDQVLVNAQ</sequence>
<dbReference type="EMBL" id="LUCS01000009">
    <property type="protein sequence ID" value="KAF6512378.1"/>
    <property type="molecule type" value="Genomic_DNA"/>
</dbReference>
<organism evidence="1 2">
    <name type="scientific">Geobacillus stearothermophilus</name>
    <name type="common">Bacillus stearothermophilus</name>
    <dbReference type="NCBI Taxonomy" id="1422"/>
    <lineage>
        <taxon>Bacteria</taxon>
        <taxon>Bacillati</taxon>
        <taxon>Bacillota</taxon>
        <taxon>Bacilli</taxon>
        <taxon>Bacillales</taxon>
        <taxon>Anoxybacillaceae</taxon>
        <taxon>Geobacillus</taxon>
    </lineage>
</organism>
<evidence type="ECO:0000313" key="2">
    <source>
        <dbReference type="Proteomes" id="UP000773850"/>
    </source>
</evidence>
<protein>
    <submittedName>
        <fullName evidence="1">Mobile element protein</fullName>
    </submittedName>
</protein>
<keyword evidence="2" id="KW-1185">Reference proteome</keyword>
<dbReference type="Proteomes" id="UP000773850">
    <property type="component" value="Unassembled WGS sequence"/>
</dbReference>
<name>A0ABQ7HJJ7_GEOSE</name>
<gene>
    <name evidence="1" type="ORF">GS8_677</name>
</gene>